<keyword evidence="1" id="KW-1133">Transmembrane helix</keyword>
<name>A0ABN3VMS6_9PSEU</name>
<evidence type="ECO:0000313" key="3">
    <source>
        <dbReference type="Proteomes" id="UP001500979"/>
    </source>
</evidence>
<keyword evidence="1" id="KW-0812">Transmembrane</keyword>
<organism evidence="2 3">
    <name type="scientific">Saccharopolyspora taberi</name>
    <dbReference type="NCBI Taxonomy" id="60895"/>
    <lineage>
        <taxon>Bacteria</taxon>
        <taxon>Bacillati</taxon>
        <taxon>Actinomycetota</taxon>
        <taxon>Actinomycetes</taxon>
        <taxon>Pseudonocardiales</taxon>
        <taxon>Pseudonocardiaceae</taxon>
        <taxon>Saccharopolyspora</taxon>
    </lineage>
</organism>
<dbReference type="Proteomes" id="UP001500979">
    <property type="component" value="Unassembled WGS sequence"/>
</dbReference>
<gene>
    <name evidence="2" type="ORF">GCM10010470_54830</name>
</gene>
<protein>
    <submittedName>
        <fullName evidence="2">Uncharacterized protein</fullName>
    </submittedName>
</protein>
<accession>A0ABN3VMS6</accession>
<dbReference type="RefSeq" id="WP_344684558.1">
    <property type="nucleotide sequence ID" value="NZ_BAAAUX010000024.1"/>
</dbReference>
<sequence length="56" mass="5971">MPQTPSPRPSTKPRVPVVMLLAAMLFVAVLMVLGHDPHLAVMAVLALLTGLRTVGR</sequence>
<dbReference type="EMBL" id="BAAAUX010000024">
    <property type="protein sequence ID" value="GAA2812437.1"/>
    <property type="molecule type" value="Genomic_DNA"/>
</dbReference>
<keyword evidence="1" id="KW-0472">Membrane</keyword>
<evidence type="ECO:0000313" key="2">
    <source>
        <dbReference type="EMBL" id="GAA2812437.1"/>
    </source>
</evidence>
<feature type="transmembrane region" description="Helical" evidence="1">
    <location>
        <begin position="15"/>
        <end position="33"/>
    </location>
</feature>
<keyword evidence="3" id="KW-1185">Reference proteome</keyword>
<evidence type="ECO:0000256" key="1">
    <source>
        <dbReference type="SAM" id="Phobius"/>
    </source>
</evidence>
<reference evidence="2 3" key="1">
    <citation type="journal article" date="2019" name="Int. J. Syst. Evol. Microbiol.">
        <title>The Global Catalogue of Microorganisms (GCM) 10K type strain sequencing project: providing services to taxonomists for standard genome sequencing and annotation.</title>
        <authorList>
            <consortium name="The Broad Institute Genomics Platform"/>
            <consortium name="The Broad Institute Genome Sequencing Center for Infectious Disease"/>
            <person name="Wu L."/>
            <person name="Ma J."/>
        </authorList>
    </citation>
    <scope>NUCLEOTIDE SEQUENCE [LARGE SCALE GENOMIC DNA]</scope>
    <source>
        <strain evidence="2 3">JCM 9383</strain>
    </source>
</reference>
<comment type="caution">
    <text evidence="2">The sequence shown here is derived from an EMBL/GenBank/DDBJ whole genome shotgun (WGS) entry which is preliminary data.</text>
</comment>
<proteinExistence type="predicted"/>